<accession>A0A482IQC6</accession>
<sequence length="113" mass="11491">MAINYAKFFAPAVLATGAAVVRYTMPLTPGTILLRGGRVSLTNTTAASVTPTLYAVPNGGSPVPGNVFFNLPIGPLQTVLVDVPVLGPGDTLQDKCDTATAVTIQAMAGGLFS</sequence>
<evidence type="ECO:0000313" key="2">
    <source>
        <dbReference type="Proteomes" id="UP000253772"/>
    </source>
</evidence>
<dbReference type="Proteomes" id="UP000253772">
    <property type="component" value="Chromosome c1"/>
</dbReference>
<dbReference type="RefSeq" id="WP_111733521.1">
    <property type="nucleotide sequence ID" value="NZ_CP037900.1"/>
</dbReference>
<evidence type="ECO:0000313" key="1">
    <source>
        <dbReference type="EMBL" id="QBP10431.1"/>
    </source>
</evidence>
<dbReference type="EMBL" id="CP037900">
    <property type="protein sequence ID" value="QBP10431.1"/>
    <property type="molecule type" value="Genomic_DNA"/>
</dbReference>
<protein>
    <submittedName>
        <fullName evidence="1">Uncharacterized protein</fullName>
    </submittedName>
</protein>
<name>A0A482IQC6_9BURK</name>
<proteinExistence type="predicted"/>
<dbReference type="AlphaFoldDB" id="A0A482IQC6"/>
<gene>
    <name evidence="1" type="ORF">DDF84_012045</name>
</gene>
<reference evidence="1 2" key="1">
    <citation type="submission" date="2019-03" db="EMBL/GenBank/DDBJ databases">
        <title>Comparative insights into the high quality Complete genome sequence of highly metal resistant Cupriavidus metallidurans strain BS1 isolated from a gold-copper mine.</title>
        <authorList>
            <person name="Mazhar H.S."/>
            <person name="Rensing C."/>
        </authorList>
    </citation>
    <scope>NUCLEOTIDE SEQUENCE [LARGE SCALE GENOMIC DNA]</scope>
    <source>
        <strain evidence="1 2">BS1</strain>
    </source>
</reference>
<organism evidence="1 2">
    <name type="scientific">Cupriavidus metallidurans</name>
    <dbReference type="NCBI Taxonomy" id="119219"/>
    <lineage>
        <taxon>Bacteria</taxon>
        <taxon>Pseudomonadati</taxon>
        <taxon>Pseudomonadota</taxon>
        <taxon>Betaproteobacteria</taxon>
        <taxon>Burkholderiales</taxon>
        <taxon>Burkholderiaceae</taxon>
        <taxon>Cupriavidus</taxon>
    </lineage>
</organism>